<dbReference type="RefSeq" id="WP_013559180.1">
    <property type="nucleotide sequence ID" value="NC_014960.1"/>
</dbReference>
<dbReference type="InterPro" id="IPR002123">
    <property type="entry name" value="Plipid/glycerol_acylTrfase"/>
</dbReference>
<dbReference type="Pfam" id="PF01553">
    <property type="entry name" value="Acyltransferase"/>
    <property type="match status" value="1"/>
</dbReference>
<evidence type="ECO:0000313" key="5">
    <source>
        <dbReference type="Proteomes" id="UP000008922"/>
    </source>
</evidence>
<dbReference type="GO" id="GO:0003841">
    <property type="term" value="F:1-acylglycerol-3-phosphate O-acyltransferase activity"/>
    <property type="evidence" value="ECO:0007669"/>
    <property type="project" value="TreeGrafter"/>
</dbReference>
<reference evidence="4 5" key="1">
    <citation type="submission" date="2010-12" db="EMBL/GenBank/DDBJ databases">
        <title>Whole genome sequence of Anaerolinea thermophila UNI-1.</title>
        <authorList>
            <person name="Narita-Yamada S."/>
            <person name="Kishi E."/>
            <person name="Watanabe Y."/>
            <person name="Takasaki K."/>
            <person name="Ankai A."/>
            <person name="Oguchi A."/>
            <person name="Fukui S."/>
            <person name="Takahashi M."/>
            <person name="Yashiro I."/>
            <person name="Hosoyama A."/>
            <person name="Sekiguchi Y."/>
            <person name="Hanada S."/>
            <person name="Fujita N."/>
        </authorList>
    </citation>
    <scope>NUCLEOTIDE SEQUENCE [LARGE SCALE GENOMIC DNA]</scope>
    <source>
        <strain evidence="5">DSM 14523 / JCM 11388 / NBRC 100420 / UNI-1</strain>
    </source>
</reference>
<dbReference type="eggNOG" id="COG0204">
    <property type="taxonomic scope" value="Bacteria"/>
</dbReference>
<dbReference type="GO" id="GO:0006654">
    <property type="term" value="P:phosphatidic acid biosynthetic process"/>
    <property type="evidence" value="ECO:0007669"/>
    <property type="project" value="TreeGrafter"/>
</dbReference>
<dbReference type="PANTHER" id="PTHR10434">
    <property type="entry name" value="1-ACYL-SN-GLYCEROL-3-PHOSPHATE ACYLTRANSFERASE"/>
    <property type="match status" value="1"/>
</dbReference>
<dbReference type="STRING" id="926569.ANT_07530"/>
<dbReference type="HOGENOM" id="CLU_1239483_0_0_0"/>
<evidence type="ECO:0000256" key="2">
    <source>
        <dbReference type="ARBA" id="ARBA00023315"/>
    </source>
</evidence>
<dbReference type="InParanoid" id="E8N2I1"/>
<gene>
    <name evidence="4" type="ordered locus">ANT_07530</name>
</gene>
<evidence type="ECO:0000256" key="1">
    <source>
        <dbReference type="ARBA" id="ARBA00022679"/>
    </source>
</evidence>
<dbReference type="Proteomes" id="UP000008922">
    <property type="component" value="Chromosome"/>
</dbReference>
<accession>E8N2I1</accession>
<name>E8N2I1_ANATU</name>
<organism evidence="4 5">
    <name type="scientific">Anaerolinea thermophila (strain DSM 14523 / JCM 11388 / NBRC 100420 / UNI-1)</name>
    <dbReference type="NCBI Taxonomy" id="926569"/>
    <lineage>
        <taxon>Bacteria</taxon>
        <taxon>Bacillati</taxon>
        <taxon>Chloroflexota</taxon>
        <taxon>Anaerolineae</taxon>
        <taxon>Anaerolineales</taxon>
        <taxon>Anaerolineaceae</taxon>
        <taxon>Anaerolinea</taxon>
    </lineage>
</organism>
<dbReference type="PANTHER" id="PTHR10434:SF11">
    <property type="entry name" value="1-ACYL-SN-GLYCEROL-3-PHOSPHATE ACYLTRANSFERASE"/>
    <property type="match status" value="1"/>
</dbReference>
<protein>
    <submittedName>
        <fullName evidence="4">Acyltransferase</fullName>
    </submittedName>
</protein>
<evidence type="ECO:0000313" key="4">
    <source>
        <dbReference type="EMBL" id="BAJ62787.1"/>
    </source>
</evidence>
<dbReference type="AlphaFoldDB" id="E8N2I1"/>
<proteinExistence type="predicted"/>
<dbReference type="EMBL" id="AP012029">
    <property type="protein sequence ID" value="BAJ62787.1"/>
    <property type="molecule type" value="Genomic_DNA"/>
</dbReference>
<dbReference type="KEGG" id="atm:ANT_07530"/>
<dbReference type="SMART" id="SM00563">
    <property type="entry name" value="PlsC"/>
    <property type="match status" value="1"/>
</dbReference>
<keyword evidence="2 4" id="KW-0012">Acyltransferase</keyword>
<dbReference type="SUPFAM" id="SSF69593">
    <property type="entry name" value="Glycerol-3-phosphate (1)-acyltransferase"/>
    <property type="match status" value="1"/>
</dbReference>
<keyword evidence="1" id="KW-0808">Transferase</keyword>
<sequence>MVSEKLLYWASKPVVKTYSNVMLDLDVERRSALPRGAKIFAPNHPTTTDPFFVAAMVGEQSFILINNLLFQVQVLGTYLRRAGHIPVKAGEGQQAIDRALEYLEKGYNIIIFPEGALSPEEGGFCKPKTGVARIALASGAPVIPVGIHLDKSRVHTVRSTVKGQVEYGRWYLRGPYAMTAGAPLYFHGDPEDRELVRSVSNTVMHHIIELARESEIRLTRTPDALGTLASA</sequence>
<feature type="domain" description="Phospholipid/glycerol acyltransferase" evidence="3">
    <location>
        <begin position="38"/>
        <end position="150"/>
    </location>
</feature>
<keyword evidence="5" id="KW-1185">Reference proteome</keyword>
<dbReference type="CDD" id="cd07989">
    <property type="entry name" value="LPLAT_AGPAT-like"/>
    <property type="match status" value="1"/>
</dbReference>
<evidence type="ECO:0000259" key="3">
    <source>
        <dbReference type="SMART" id="SM00563"/>
    </source>
</evidence>